<protein>
    <submittedName>
        <fullName evidence="2">Uncharacterized protein</fullName>
    </submittedName>
</protein>
<evidence type="ECO:0000256" key="1">
    <source>
        <dbReference type="SAM" id="MobiDB-lite"/>
    </source>
</evidence>
<proteinExistence type="predicted"/>
<feature type="compositionally biased region" description="Acidic residues" evidence="1">
    <location>
        <begin position="325"/>
        <end position="362"/>
    </location>
</feature>
<evidence type="ECO:0000313" key="2">
    <source>
        <dbReference type="EMBL" id="ESO89481.1"/>
    </source>
</evidence>
<sequence>MADKMARRRLNPKKVDKSVIDLQEIIEKYIWSTAYSNEVGKMKAFFTPKKLYDVDIKWTFLDIKHSTREKIRNDGTDYVVTNDKRRIKDHSKVLGKPVSLQKSHYENDTKKSQKFAFSCKRQTKASTSFSFQETYSIGGEVKVEVKVPGDICSVSAGSDGRFTITEGETQTFEDTLAWDVNSEIIVKPGEMMDANLLVREKTTVADLTVTSEIKMKEGKLPYVIRRKSDRTIMLVGELTNLEAPFRIHPLFKDKKRMMFKNDGQLMILKSRGTCKSVSWLQQDIDIHSSKSKKKSDTSDKDNGEPMTKDDDDDDDDEAITAAPDGGDDDDGDDDDDDDDDDDESDEDKDEDNDEDGDGNDGE</sequence>
<feature type="region of interest" description="Disordered" evidence="1">
    <location>
        <begin position="288"/>
        <end position="362"/>
    </location>
</feature>
<name>V4A876_LOTGI</name>
<evidence type="ECO:0000313" key="3">
    <source>
        <dbReference type="Proteomes" id="UP000030746"/>
    </source>
</evidence>
<dbReference type="Proteomes" id="UP000030746">
    <property type="component" value="Unassembled WGS sequence"/>
</dbReference>
<dbReference type="EMBL" id="KB202591">
    <property type="protein sequence ID" value="ESO89481.1"/>
    <property type="molecule type" value="Genomic_DNA"/>
</dbReference>
<dbReference type="GeneID" id="20239907"/>
<dbReference type="AlphaFoldDB" id="V4A876"/>
<gene>
    <name evidence="2" type="ORF">LOTGIDRAFT_165075</name>
</gene>
<dbReference type="KEGG" id="lgi:LOTGIDRAFT_165075"/>
<dbReference type="SUPFAM" id="SSF56973">
    <property type="entry name" value="Aerolisin/ETX pore-forming domain"/>
    <property type="match status" value="1"/>
</dbReference>
<feature type="compositionally biased region" description="Basic and acidic residues" evidence="1">
    <location>
        <begin position="288"/>
        <end position="308"/>
    </location>
</feature>
<dbReference type="CTD" id="20239907"/>
<feature type="compositionally biased region" description="Acidic residues" evidence="1">
    <location>
        <begin position="309"/>
        <end position="318"/>
    </location>
</feature>
<dbReference type="OMA" id="FLNINCL"/>
<dbReference type="HOGENOM" id="CLU_765688_0_0_1"/>
<dbReference type="Gene3D" id="2.170.15.10">
    <property type="entry name" value="Proaerolysin, chain A, domain 3"/>
    <property type="match status" value="1"/>
</dbReference>
<dbReference type="PANTHER" id="PTHR39369:SF6">
    <property type="entry name" value="LIN-24 (TWENTY-FOUR) LIKE"/>
    <property type="match status" value="1"/>
</dbReference>
<keyword evidence="3" id="KW-1185">Reference proteome</keyword>
<dbReference type="PANTHER" id="PTHR39369">
    <property type="entry name" value="LIN-24 (TWENTY-FOUR) LIKE"/>
    <property type="match status" value="1"/>
</dbReference>
<reference evidence="2 3" key="1">
    <citation type="journal article" date="2013" name="Nature">
        <title>Insights into bilaterian evolution from three spiralian genomes.</title>
        <authorList>
            <person name="Simakov O."/>
            <person name="Marletaz F."/>
            <person name="Cho S.J."/>
            <person name="Edsinger-Gonzales E."/>
            <person name="Havlak P."/>
            <person name="Hellsten U."/>
            <person name="Kuo D.H."/>
            <person name="Larsson T."/>
            <person name="Lv J."/>
            <person name="Arendt D."/>
            <person name="Savage R."/>
            <person name="Osoegawa K."/>
            <person name="de Jong P."/>
            <person name="Grimwood J."/>
            <person name="Chapman J.A."/>
            <person name="Shapiro H."/>
            <person name="Aerts A."/>
            <person name="Otillar R.P."/>
            <person name="Terry A.Y."/>
            <person name="Boore J.L."/>
            <person name="Grigoriev I.V."/>
            <person name="Lindberg D.R."/>
            <person name="Seaver E.C."/>
            <person name="Weisblat D.A."/>
            <person name="Putnam N.H."/>
            <person name="Rokhsar D.S."/>
        </authorList>
    </citation>
    <scope>NUCLEOTIDE SEQUENCE [LARGE SCALE GENOMIC DNA]</scope>
</reference>
<dbReference type="OrthoDB" id="5819442at2759"/>
<accession>V4A876</accession>
<dbReference type="CDD" id="cd20237">
    <property type="entry name" value="PFM_LIN24-like"/>
    <property type="match status" value="1"/>
</dbReference>
<organism evidence="2 3">
    <name type="scientific">Lottia gigantea</name>
    <name type="common">Giant owl limpet</name>
    <dbReference type="NCBI Taxonomy" id="225164"/>
    <lineage>
        <taxon>Eukaryota</taxon>
        <taxon>Metazoa</taxon>
        <taxon>Spiralia</taxon>
        <taxon>Lophotrochozoa</taxon>
        <taxon>Mollusca</taxon>
        <taxon>Gastropoda</taxon>
        <taxon>Patellogastropoda</taxon>
        <taxon>Lottioidea</taxon>
        <taxon>Lottiidae</taxon>
        <taxon>Lottia</taxon>
    </lineage>
</organism>
<dbReference type="RefSeq" id="XP_009059842.1">
    <property type="nucleotide sequence ID" value="XM_009061594.1"/>
</dbReference>